<feature type="transmembrane region" description="Helical" evidence="1">
    <location>
        <begin position="6"/>
        <end position="25"/>
    </location>
</feature>
<keyword evidence="1" id="KW-0812">Transmembrane</keyword>
<name>A0A5S3X659_9GAMM</name>
<keyword evidence="1" id="KW-1133">Transmembrane helix</keyword>
<sequence length="91" mass="10728">MLFQIGLIICALVIGFIETYFYMCFAARLAEYKKETGITNLRLTEAREAFTKGNSYTKHILESEWSKFKWCRRLRISFFSAFVLSIFFVSN</sequence>
<reference evidence="2 3" key="1">
    <citation type="submission" date="2018-01" db="EMBL/GenBank/DDBJ databases">
        <authorList>
            <person name="Paulsen S."/>
            <person name="Gram L.K."/>
        </authorList>
    </citation>
    <scope>NUCLEOTIDE SEQUENCE [LARGE SCALE GENOMIC DNA]</scope>
    <source>
        <strain evidence="2 3">S2599</strain>
    </source>
</reference>
<evidence type="ECO:0000313" key="3">
    <source>
        <dbReference type="Proteomes" id="UP000306719"/>
    </source>
</evidence>
<dbReference type="AlphaFoldDB" id="A0A5S3X659"/>
<accession>A0A5S3X659</accession>
<feature type="transmembrane region" description="Helical" evidence="1">
    <location>
        <begin position="74"/>
        <end position="90"/>
    </location>
</feature>
<evidence type="ECO:0000256" key="1">
    <source>
        <dbReference type="SAM" id="Phobius"/>
    </source>
</evidence>
<keyword evidence="1" id="KW-0472">Membrane</keyword>
<comment type="caution">
    <text evidence="2">The sequence shown here is derived from an EMBL/GenBank/DDBJ whole genome shotgun (WGS) entry which is preliminary data.</text>
</comment>
<dbReference type="EMBL" id="PNCJ01000002">
    <property type="protein sequence ID" value="TMP40002.1"/>
    <property type="molecule type" value="Genomic_DNA"/>
</dbReference>
<reference evidence="3" key="2">
    <citation type="submission" date="2019-06" db="EMBL/GenBank/DDBJ databases">
        <title>Co-occurence of chitin degradation, pigmentation and bioactivity in marine Pseudoalteromonas.</title>
        <authorList>
            <person name="Sonnenschein E.C."/>
            <person name="Bech P.K."/>
        </authorList>
    </citation>
    <scope>NUCLEOTIDE SEQUENCE [LARGE SCALE GENOMIC DNA]</scope>
    <source>
        <strain evidence="3">S2599</strain>
    </source>
</reference>
<proteinExistence type="predicted"/>
<dbReference type="Proteomes" id="UP000306719">
    <property type="component" value="Unassembled WGS sequence"/>
</dbReference>
<evidence type="ECO:0000313" key="2">
    <source>
        <dbReference type="EMBL" id="TMP40002.1"/>
    </source>
</evidence>
<protein>
    <submittedName>
        <fullName evidence="2">Uncharacterized protein</fullName>
    </submittedName>
</protein>
<gene>
    <name evidence="2" type="ORF">CWB98_00310</name>
</gene>
<organism evidence="2 3">
    <name type="scientific">Pseudoalteromonas rubra</name>
    <dbReference type="NCBI Taxonomy" id="43658"/>
    <lineage>
        <taxon>Bacteria</taxon>
        <taxon>Pseudomonadati</taxon>
        <taxon>Pseudomonadota</taxon>
        <taxon>Gammaproteobacteria</taxon>
        <taxon>Alteromonadales</taxon>
        <taxon>Pseudoalteromonadaceae</taxon>
        <taxon>Pseudoalteromonas</taxon>
    </lineage>
</organism>